<dbReference type="Pfam" id="PF08239">
    <property type="entry name" value="SH3_3"/>
    <property type="match status" value="1"/>
</dbReference>
<evidence type="ECO:0000259" key="2">
    <source>
        <dbReference type="Pfam" id="PF08239"/>
    </source>
</evidence>
<reference evidence="3" key="1">
    <citation type="submission" date="2020-08" db="EMBL/GenBank/DDBJ databases">
        <title>Paracoccus amoyensis sp. nov., isolated from the surface seawater at coast of Xiamen, Fujian.</title>
        <authorList>
            <person name="Lyu L."/>
        </authorList>
    </citation>
    <scope>NUCLEOTIDE SEQUENCE</scope>
    <source>
        <strain evidence="3">11-3</strain>
    </source>
</reference>
<keyword evidence="1" id="KW-0732">Signal</keyword>
<dbReference type="Proteomes" id="UP000608594">
    <property type="component" value="Unassembled WGS sequence"/>
</dbReference>
<feature type="chain" id="PRO_5037870612" evidence="1">
    <location>
        <begin position="22"/>
        <end position="218"/>
    </location>
</feature>
<evidence type="ECO:0000256" key="1">
    <source>
        <dbReference type="SAM" id="SignalP"/>
    </source>
</evidence>
<dbReference type="RefSeq" id="WP_187792806.1">
    <property type="nucleotide sequence ID" value="NZ_JACOQL010000002.1"/>
</dbReference>
<dbReference type="EMBL" id="JACOQL010000002">
    <property type="protein sequence ID" value="MBC9246307.1"/>
    <property type="molecule type" value="Genomic_DNA"/>
</dbReference>
<accession>A0A926J5K2</accession>
<organism evidence="3 4">
    <name type="scientific">Paracoccus amoyensis</name>
    <dbReference type="NCBI Taxonomy" id="2760093"/>
    <lineage>
        <taxon>Bacteria</taxon>
        <taxon>Pseudomonadati</taxon>
        <taxon>Pseudomonadota</taxon>
        <taxon>Alphaproteobacteria</taxon>
        <taxon>Rhodobacterales</taxon>
        <taxon>Paracoccaceae</taxon>
        <taxon>Paracoccus</taxon>
    </lineage>
</organism>
<proteinExistence type="predicted"/>
<dbReference type="Gene3D" id="2.30.30.40">
    <property type="entry name" value="SH3 Domains"/>
    <property type="match status" value="1"/>
</dbReference>
<protein>
    <submittedName>
        <fullName evidence="3">SH3 domain-containing protein</fullName>
    </submittedName>
</protein>
<feature type="domain" description="SH3b" evidence="2">
    <location>
        <begin position="40"/>
        <end position="90"/>
    </location>
</feature>
<gene>
    <name evidence="3" type="ORF">H4P12_06170</name>
</gene>
<evidence type="ECO:0000313" key="4">
    <source>
        <dbReference type="Proteomes" id="UP000608594"/>
    </source>
</evidence>
<sequence>MLRHLIVPIVVLAALVGPASATEEPIFPMLYNVHEVAEDDVLNIRAEPSTKSEIIGTLDHDATNVEVVEERDGWGRVNRGEGSGWVSMRFMAYPFNPWQNNATPELMRCFGTEPFWHAAVDLREKEIRLVNLAEGEVVDVQNVTDVVAGPYRTPTRAILANDFTLMTTPAQCSDGMSEQLYGMAAHLIIDQTTEGATPRMLNGCCSVTHTLAEQQAEE</sequence>
<name>A0A926J5K2_9RHOB</name>
<evidence type="ECO:0000313" key="3">
    <source>
        <dbReference type="EMBL" id="MBC9246307.1"/>
    </source>
</evidence>
<dbReference type="AlphaFoldDB" id="A0A926J5K2"/>
<dbReference type="InterPro" id="IPR003646">
    <property type="entry name" value="SH3-like_bac-type"/>
</dbReference>
<comment type="caution">
    <text evidence="3">The sequence shown here is derived from an EMBL/GenBank/DDBJ whole genome shotgun (WGS) entry which is preliminary data.</text>
</comment>
<feature type="signal peptide" evidence="1">
    <location>
        <begin position="1"/>
        <end position="21"/>
    </location>
</feature>
<keyword evidence="4" id="KW-1185">Reference proteome</keyword>